<dbReference type="SMART" id="SM00857">
    <property type="entry name" value="Resolvase"/>
    <property type="match status" value="1"/>
</dbReference>
<name>A0A125BCL7_THIDE</name>
<comment type="caution">
    <text evidence="2">The sequence shown here is derived from an EMBL/GenBank/DDBJ whole genome shotgun (WGS) entry which is preliminary data.</text>
</comment>
<dbReference type="GO" id="GO:0003677">
    <property type="term" value="F:DNA binding"/>
    <property type="evidence" value="ECO:0007669"/>
    <property type="project" value="InterPro"/>
</dbReference>
<dbReference type="PROSITE" id="PS51737">
    <property type="entry name" value="RECOMBINASE_DNA_BIND"/>
    <property type="match status" value="1"/>
</dbReference>
<evidence type="ECO:0000313" key="2">
    <source>
        <dbReference type="EMBL" id="KVW95882.1"/>
    </source>
</evidence>
<dbReference type="OrthoDB" id="8585334at2"/>
<dbReference type="Gene3D" id="3.90.1750.20">
    <property type="entry name" value="Putative Large Serine Recombinase, Chain B, Domain 2"/>
    <property type="match status" value="1"/>
</dbReference>
<feature type="domain" description="Recombinase" evidence="1">
    <location>
        <begin position="159"/>
        <end position="299"/>
    </location>
</feature>
<dbReference type="Pfam" id="PF00239">
    <property type="entry name" value="Resolvase"/>
    <property type="match status" value="1"/>
</dbReference>
<dbReference type="PANTHER" id="PTHR30461:SF23">
    <property type="entry name" value="DNA RECOMBINASE-RELATED"/>
    <property type="match status" value="1"/>
</dbReference>
<accession>A0A125BCL7</accession>
<gene>
    <name evidence="2" type="ORF">ABW22_09205</name>
</gene>
<dbReference type="PATRIC" id="fig|36861.3.peg.1496"/>
<dbReference type="InterPro" id="IPR011109">
    <property type="entry name" value="DNA_bind_recombinase_dom"/>
</dbReference>
<organism evidence="2 3">
    <name type="scientific">Thiobacillus denitrificans</name>
    <dbReference type="NCBI Taxonomy" id="36861"/>
    <lineage>
        <taxon>Bacteria</taxon>
        <taxon>Pseudomonadati</taxon>
        <taxon>Pseudomonadota</taxon>
        <taxon>Betaproteobacteria</taxon>
        <taxon>Nitrosomonadales</taxon>
        <taxon>Thiobacillaceae</taxon>
        <taxon>Thiobacillus</taxon>
    </lineage>
</organism>
<dbReference type="Gene3D" id="3.40.50.1390">
    <property type="entry name" value="Resolvase, N-terminal catalytic domain"/>
    <property type="match status" value="1"/>
</dbReference>
<dbReference type="SUPFAM" id="SSF53041">
    <property type="entry name" value="Resolvase-like"/>
    <property type="match status" value="1"/>
</dbReference>
<dbReference type="EMBL" id="LDUG01000022">
    <property type="protein sequence ID" value="KVW95882.1"/>
    <property type="molecule type" value="Genomic_DNA"/>
</dbReference>
<sequence>MQVAAIYARYSDDAQRETSIEDQVRRCTEVAQRHGFTVSEDQIFTDAAITGTEKGTHKRLGYHALLAAWDKNQFNALIVDELPRLARDVIEFANLQNRIEKSGVRLISADGLDSIMPNWQLQFQIVGAIGQHFIRETRHRVLRGMTGTLERGFMIAAPAFGYVLQRILDAKGEPVGSNWVIDESKADIVRNMYAQRSNGMAYAEIAKRLNNQGVKPPRQARKEGGGDGYWRPGSVYRLLTNTIYRGIFVLNGSGFARAKAKKEGRELVPVEYRRPELRLVDDETWDVISQGRVSRTARGGGKHMFAGLVTCGTCGGTLTVSSEKDGVRMLYCPQCAQAKRVGILDKGPGYTSAGGVTELLKHLLERVLQGEVLDVFRARLRVRLEGGSDAELAILRDNVNKADKACARMSKALADVEGNEHIEKECRLVCSQHKQLKVQLQEFEEGLARQDKTSIEKQLQVVTPFSLVNMLFTSGHSPERIRAVLSRLFPKFVALGKPGRHESVFEVTVVPGVALAEMTGTATLETGSITRRFSLKTGARRPVTWVVEEIEG</sequence>
<dbReference type="Proteomes" id="UP000064243">
    <property type="component" value="Unassembled WGS sequence"/>
</dbReference>
<dbReference type="Pfam" id="PF07508">
    <property type="entry name" value="Recombinase"/>
    <property type="match status" value="1"/>
</dbReference>
<keyword evidence="3" id="KW-1185">Reference proteome</keyword>
<dbReference type="CDD" id="cd00338">
    <property type="entry name" value="Ser_Recombinase"/>
    <property type="match status" value="1"/>
</dbReference>
<dbReference type="InterPro" id="IPR050639">
    <property type="entry name" value="SSR_resolvase"/>
</dbReference>
<dbReference type="InterPro" id="IPR036162">
    <property type="entry name" value="Resolvase-like_N_sf"/>
</dbReference>
<evidence type="ECO:0000313" key="3">
    <source>
        <dbReference type="Proteomes" id="UP000064243"/>
    </source>
</evidence>
<dbReference type="InterPro" id="IPR038109">
    <property type="entry name" value="DNA_bind_recomb_sf"/>
</dbReference>
<dbReference type="AlphaFoldDB" id="A0A125BCL7"/>
<dbReference type="RefSeq" id="WP_059755286.1">
    <property type="nucleotide sequence ID" value="NZ_LDUG01000022.1"/>
</dbReference>
<proteinExistence type="predicted"/>
<reference evidence="2 3" key="1">
    <citation type="journal article" date="2015" name="Appl. Environ. Microbiol.">
        <title>Aerobic and Anaerobic Thiosulfate Oxidation by a Cold-Adapted, Subglacial Chemoautotroph.</title>
        <authorList>
            <person name="Harrold Z.R."/>
            <person name="Skidmore M.L."/>
            <person name="Hamilton T.L."/>
            <person name="Desch L."/>
            <person name="Amada K."/>
            <person name="van Gelder W."/>
            <person name="Glover K."/>
            <person name="Roden E.E."/>
            <person name="Boyd E.S."/>
        </authorList>
    </citation>
    <scope>NUCLEOTIDE SEQUENCE [LARGE SCALE GENOMIC DNA]</scope>
    <source>
        <strain evidence="2 3">RG</strain>
    </source>
</reference>
<dbReference type="GO" id="GO:0000150">
    <property type="term" value="F:DNA strand exchange activity"/>
    <property type="evidence" value="ECO:0007669"/>
    <property type="project" value="InterPro"/>
</dbReference>
<dbReference type="PANTHER" id="PTHR30461">
    <property type="entry name" value="DNA-INVERTASE FROM LAMBDOID PROPHAGE"/>
    <property type="match status" value="1"/>
</dbReference>
<dbReference type="InterPro" id="IPR006119">
    <property type="entry name" value="Resolv_N"/>
</dbReference>
<protein>
    <recommendedName>
        <fullName evidence="1">Recombinase domain-containing protein</fullName>
    </recommendedName>
</protein>
<evidence type="ECO:0000259" key="1">
    <source>
        <dbReference type="PROSITE" id="PS51737"/>
    </source>
</evidence>